<dbReference type="RefSeq" id="WP_119769268.1">
    <property type="nucleotide sequence ID" value="NZ_QYUO01000001.1"/>
</dbReference>
<dbReference type="SUPFAM" id="SSF52540">
    <property type="entry name" value="P-loop containing nucleoside triphosphate hydrolases"/>
    <property type="match status" value="1"/>
</dbReference>
<reference evidence="4" key="1">
    <citation type="submission" date="2018-09" db="EMBL/GenBank/DDBJ databases">
        <authorList>
            <person name="Zhu H."/>
        </authorList>
    </citation>
    <scope>NUCLEOTIDE SEQUENCE [LARGE SCALE GENOMIC DNA]</scope>
    <source>
        <strain evidence="4">K1R23-30</strain>
    </source>
</reference>
<evidence type="ECO:0000259" key="2">
    <source>
        <dbReference type="SMART" id="SM00382"/>
    </source>
</evidence>
<dbReference type="InterPro" id="IPR003593">
    <property type="entry name" value="AAA+_ATPase"/>
</dbReference>
<dbReference type="GO" id="GO:0016887">
    <property type="term" value="F:ATP hydrolysis activity"/>
    <property type="evidence" value="ECO:0007669"/>
    <property type="project" value="InterPro"/>
</dbReference>
<keyword evidence="4" id="KW-1185">Reference proteome</keyword>
<dbReference type="SMART" id="SM00382">
    <property type="entry name" value="AAA"/>
    <property type="match status" value="1"/>
</dbReference>
<dbReference type="InterPro" id="IPR036365">
    <property type="entry name" value="PGBD-like_sf"/>
</dbReference>
<protein>
    <submittedName>
        <fullName evidence="3">AAA family ATPase</fullName>
    </submittedName>
</protein>
<comment type="caution">
    <text evidence="3">The sequence shown here is derived from an EMBL/GenBank/DDBJ whole genome shotgun (WGS) entry which is preliminary data.</text>
</comment>
<dbReference type="CDD" id="cd00009">
    <property type="entry name" value="AAA"/>
    <property type="match status" value="1"/>
</dbReference>
<dbReference type="Gene3D" id="3.90.70.10">
    <property type="entry name" value="Cysteine proteinases"/>
    <property type="match status" value="1"/>
</dbReference>
<sequence length="569" mass="61587">MYTEFFRLHQAPFSISPDPRYLFMSERHREALAHLLYGVDSGGGLVLLTGDIGTGKTTICRCFLEQVPANCNVAYIFNPKLSVNELLQAICDEFHITLPDGRQTAPSIKEYIDALNAYLLAAHANVRNNVLIIDEAQNLSPDVLEQLRLLTNLETNERKLLQIILIGQPELREMLSRPELEQLAQRVIAHYHLTALSEQETASYIQHRLATAGLNSASPFQPSLTKQIHRLTKGVPRRINLLCDRAMLGAYARNTHAIDRNMIETAGAELFINQSRQGTGTGPRPRPRPRRRAMTAGLLAGAALAAGIGYLLYDPTIVRTLAASPVSMATPEAPPAVAAPAPAAPAATPSAARPGSDDTPLASAPALLSEQDGSALAGLGNENTAIAQLAALWGLPPAGGNPCEAVRQSDVRCYWGSGGFGEIRTLDRPVAIKLQDQKKRIAHLLLTRISDTEATLRAGELSQDVSLAVLARYFHGEFVTLWHTPPGFSGAVKPGDSGPHVDWLAQQLSKLNGIEAPAAGEKYGPHMVRQVGLFQQAHGLHVDGILGPVTAMHINRAAGVEEPRLRDRR</sequence>
<proteinExistence type="predicted"/>
<dbReference type="AlphaFoldDB" id="A0A3A3FXC7"/>
<dbReference type="InterPro" id="IPR002477">
    <property type="entry name" value="Peptidoglycan-bd-like"/>
</dbReference>
<dbReference type="Gene3D" id="1.10.101.10">
    <property type="entry name" value="PGBD-like superfamily/PGBD"/>
    <property type="match status" value="1"/>
</dbReference>
<organism evidence="3 4">
    <name type="scientific">Noviherbaspirillum saxi</name>
    <dbReference type="NCBI Taxonomy" id="2320863"/>
    <lineage>
        <taxon>Bacteria</taxon>
        <taxon>Pseudomonadati</taxon>
        <taxon>Pseudomonadota</taxon>
        <taxon>Betaproteobacteria</taxon>
        <taxon>Burkholderiales</taxon>
        <taxon>Oxalobacteraceae</taxon>
        <taxon>Noviherbaspirillum</taxon>
    </lineage>
</organism>
<feature type="domain" description="AAA+ ATPase" evidence="2">
    <location>
        <begin position="42"/>
        <end position="194"/>
    </location>
</feature>
<dbReference type="PANTHER" id="PTHR35894">
    <property type="entry name" value="GENERAL SECRETION PATHWAY PROTEIN A-RELATED"/>
    <property type="match status" value="1"/>
</dbReference>
<dbReference type="InterPro" id="IPR052026">
    <property type="entry name" value="ExeA_AAA_ATPase_DNA-bind"/>
</dbReference>
<dbReference type="Proteomes" id="UP000265955">
    <property type="component" value="Unassembled WGS sequence"/>
</dbReference>
<evidence type="ECO:0000313" key="4">
    <source>
        <dbReference type="Proteomes" id="UP000265955"/>
    </source>
</evidence>
<name>A0A3A3FXC7_9BURK</name>
<dbReference type="PANTHER" id="PTHR35894:SF1">
    <property type="entry name" value="PHOSPHORIBULOKINASE _ URIDINE KINASE FAMILY"/>
    <property type="match status" value="1"/>
</dbReference>
<dbReference type="InterPro" id="IPR036366">
    <property type="entry name" value="PGBDSf"/>
</dbReference>
<dbReference type="EMBL" id="QYUO01000001">
    <property type="protein sequence ID" value="RJF99328.1"/>
    <property type="molecule type" value="Genomic_DNA"/>
</dbReference>
<dbReference type="Pfam" id="PF01471">
    <property type="entry name" value="PG_binding_1"/>
    <property type="match status" value="1"/>
</dbReference>
<dbReference type="InterPro" id="IPR049945">
    <property type="entry name" value="AAA_22"/>
</dbReference>
<feature type="compositionally biased region" description="Low complexity" evidence="1">
    <location>
        <begin position="330"/>
        <end position="354"/>
    </location>
</feature>
<accession>A0A3A3FXC7</accession>
<gene>
    <name evidence="3" type="ORF">D3871_12955</name>
</gene>
<dbReference type="InterPro" id="IPR027417">
    <property type="entry name" value="P-loop_NTPase"/>
</dbReference>
<dbReference type="OrthoDB" id="9783370at2"/>
<evidence type="ECO:0000256" key="1">
    <source>
        <dbReference type="SAM" id="MobiDB-lite"/>
    </source>
</evidence>
<dbReference type="SUPFAM" id="SSF47090">
    <property type="entry name" value="PGBD-like"/>
    <property type="match status" value="1"/>
</dbReference>
<evidence type="ECO:0000313" key="3">
    <source>
        <dbReference type="EMBL" id="RJF99328.1"/>
    </source>
</evidence>
<dbReference type="Pfam" id="PF13401">
    <property type="entry name" value="AAA_22"/>
    <property type="match status" value="1"/>
</dbReference>
<feature type="region of interest" description="Disordered" evidence="1">
    <location>
        <begin position="330"/>
        <end position="363"/>
    </location>
</feature>
<dbReference type="Gene3D" id="3.40.50.300">
    <property type="entry name" value="P-loop containing nucleotide triphosphate hydrolases"/>
    <property type="match status" value="1"/>
</dbReference>